<dbReference type="InterPro" id="IPR007612">
    <property type="entry name" value="LOR"/>
</dbReference>
<protein>
    <recommendedName>
        <fullName evidence="3">Tubby C-terminal domain-containing protein</fullName>
    </recommendedName>
</protein>
<proteinExistence type="evidence at transcript level"/>
<sequence>MTTNTDAIVRPVVSKQFCSTSKTAFLVRKRPCAVNGGGFVVTDCGGNEVFRVEGCGLMVKHQAVLKDGEGKPILTLKRKVGVVEVFSFHKQWQGFVRDEIDGVEKPIFKVTASTLSCSEKNPIKVSLTNSSNHRKRLEYEIVGSFTERACGIYADSNFIVAEVKMNDAITDVMGSIKDIYSVVVQPGVDQAFVFGLVAVLDKLNGEDS</sequence>
<dbReference type="PANTHER" id="PTHR31087">
    <property type="match status" value="1"/>
</dbReference>
<dbReference type="OMA" id="HGESTSC"/>
<dbReference type="AlphaFoldDB" id="B8LPH7"/>
<name>B8LPH7_PICSI</name>
<evidence type="ECO:0000256" key="1">
    <source>
        <dbReference type="ARBA" id="ARBA00005437"/>
    </source>
</evidence>
<accession>B8LPH7</accession>
<dbReference type="Pfam" id="PF04525">
    <property type="entry name" value="LOR"/>
    <property type="match status" value="1"/>
</dbReference>
<dbReference type="InterPro" id="IPR025659">
    <property type="entry name" value="Tubby-like_C"/>
</dbReference>
<reference evidence="2" key="1">
    <citation type="submission" date="2007-06" db="EMBL/GenBank/DDBJ databases">
        <title>Full length cDNA sequences from Sitka Spruce (Picea sitchensis).</title>
        <authorList>
            <person name="Ralph S.G."/>
            <person name="Chun H.E."/>
            <person name="Liao N."/>
            <person name="Ali J."/>
            <person name="Reid K."/>
            <person name="Kolosova N."/>
            <person name="Cooper N."/>
            <person name="Cullis C."/>
            <person name="Jancsik S."/>
            <person name="Moore R."/>
            <person name="Mayo M."/>
            <person name="Wagner S."/>
            <person name="Holt R.A."/>
            <person name="Jones S.J.M."/>
            <person name="Marra M.A."/>
            <person name="Ritland C.E."/>
            <person name="Ritland K."/>
            <person name="Bohlmann J."/>
        </authorList>
    </citation>
    <scope>NUCLEOTIDE SEQUENCE</scope>
    <source>
        <tissue evidence="2">Green portion of the leader tissue</tissue>
    </source>
</reference>
<dbReference type="InterPro" id="IPR038595">
    <property type="entry name" value="LOR_sf"/>
</dbReference>
<dbReference type="PANTHER" id="PTHR31087:SF3">
    <property type="entry name" value="PROTEIN LURP-ONE-RELATED 6"/>
    <property type="match status" value="1"/>
</dbReference>
<organism evidence="2">
    <name type="scientific">Picea sitchensis</name>
    <name type="common">Sitka spruce</name>
    <name type="synonym">Pinus sitchensis</name>
    <dbReference type="NCBI Taxonomy" id="3332"/>
    <lineage>
        <taxon>Eukaryota</taxon>
        <taxon>Viridiplantae</taxon>
        <taxon>Streptophyta</taxon>
        <taxon>Embryophyta</taxon>
        <taxon>Tracheophyta</taxon>
        <taxon>Spermatophyta</taxon>
        <taxon>Pinopsida</taxon>
        <taxon>Pinidae</taxon>
        <taxon>Conifers I</taxon>
        <taxon>Pinales</taxon>
        <taxon>Pinaceae</taxon>
        <taxon>Picea</taxon>
    </lineage>
</organism>
<evidence type="ECO:0008006" key="3">
    <source>
        <dbReference type="Google" id="ProtNLM"/>
    </source>
</evidence>
<dbReference type="SUPFAM" id="SSF54518">
    <property type="entry name" value="Tubby C-terminal domain-like"/>
    <property type="match status" value="1"/>
</dbReference>
<dbReference type="EMBL" id="EF677753">
    <property type="protein sequence ID" value="ABR17557.1"/>
    <property type="molecule type" value="mRNA"/>
</dbReference>
<evidence type="ECO:0000313" key="2">
    <source>
        <dbReference type="EMBL" id="ABR17557.1"/>
    </source>
</evidence>
<comment type="similarity">
    <text evidence="1">Belongs to the LOR family.</text>
</comment>
<dbReference type="Gene3D" id="2.40.160.200">
    <property type="entry name" value="LURP1-related"/>
    <property type="match status" value="1"/>
</dbReference>